<proteinExistence type="predicted"/>
<name>A0A4Q7VT43_9BURK</name>
<dbReference type="AlphaFoldDB" id="A0A4Q7VT43"/>
<organism evidence="1 2">
    <name type="scientific">Advenella incenata</name>
    <dbReference type="NCBI Taxonomy" id="267800"/>
    <lineage>
        <taxon>Bacteria</taxon>
        <taxon>Pseudomonadati</taxon>
        <taxon>Pseudomonadota</taxon>
        <taxon>Betaproteobacteria</taxon>
        <taxon>Burkholderiales</taxon>
        <taxon>Alcaligenaceae</taxon>
    </lineage>
</organism>
<gene>
    <name evidence="1" type="ORF">EV681_1253</name>
</gene>
<protein>
    <submittedName>
        <fullName evidence="1">Uncharacterized protein</fullName>
    </submittedName>
</protein>
<evidence type="ECO:0000313" key="1">
    <source>
        <dbReference type="EMBL" id="RZT99467.1"/>
    </source>
</evidence>
<accession>A0A4Q7VT43</accession>
<dbReference type="EMBL" id="SHKO01000001">
    <property type="protein sequence ID" value="RZT99467.1"/>
    <property type="molecule type" value="Genomic_DNA"/>
</dbReference>
<reference evidence="1 2" key="1">
    <citation type="submission" date="2019-02" db="EMBL/GenBank/DDBJ databases">
        <title>Genomic Encyclopedia of Type Strains, Phase IV (KMG-IV): sequencing the most valuable type-strain genomes for metagenomic binning, comparative biology and taxonomic classification.</title>
        <authorList>
            <person name="Goeker M."/>
        </authorList>
    </citation>
    <scope>NUCLEOTIDE SEQUENCE [LARGE SCALE GENOMIC DNA]</scope>
    <source>
        <strain evidence="1 2">DSM 23814</strain>
    </source>
</reference>
<sequence>MLDAADSGFDSRAAHVLIFMARLVCKPEGTGLLLKRAPLSQGSAVATFHPSAIYR</sequence>
<comment type="caution">
    <text evidence="1">The sequence shown here is derived from an EMBL/GenBank/DDBJ whole genome shotgun (WGS) entry which is preliminary data.</text>
</comment>
<dbReference type="Proteomes" id="UP000293398">
    <property type="component" value="Unassembled WGS sequence"/>
</dbReference>
<evidence type="ECO:0000313" key="2">
    <source>
        <dbReference type="Proteomes" id="UP000293398"/>
    </source>
</evidence>
<keyword evidence="2" id="KW-1185">Reference proteome</keyword>